<protein>
    <submittedName>
        <fullName evidence="3">Uncharacterized protein</fullName>
    </submittedName>
</protein>
<feature type="compositionally biased region" description="Polar residues" evidence="1">
    <location>
        <begin position="206"/>
        <end position="217"/>
    </location>
</feature>
<comment type="caution">
    <text evidence="3">The sequence shown here is derived from an EMBL/GenBank/DDBJ whole genome shotgun (WGS) entry which is preliminary data.</text>
</comment>
<evidence type="ECO:0000256" key="1">
    <source>
        <dbReference type="SAM" id="MobiDB-lite"/>
    </source>
</evidence>
<name>A0A9W8AZ57_9FUNG</name>
<feature type="compositionally biased region" description="Basic and acidic residues" evidence="1">
    <location>
        <begin position="625"/>
        <end position="640"/>
    </location>
</feature>
<feature type="compositionally biased region" description="Basic and acidic residues" evidence="1">
    <location>
        <begin position="1"/>
        <end position="12"/>
    </location>
</feature>
<feature type="region of interest" description="Disordered" evidence="1">
    <location>
        <begin position="195"/>
        <end position="233"/>
    </location>
</feature>
<feature type="region of interest" description="Disordered" evidence="1">
    <location>
        <begin position="303"/>
        <end position="341"/>
    </location>
</feature>
<gene>
    <name evidence="3" type="ORF">H4R34_005275</name>
</gene>
<accession>A0A9W8AZ57</accession>
<feature type="compositionally biased region" description="Low complexity" evidence="1">
    <location>
        <begin position="646"/>
        <end position="655"/>
    </location>
</feature>
<keyword evidence="2" id="KW-0812">Transmembrane</keyword>
<dbReference type="Proteomes" id="UP001151582">
    <property type="component" value="Unassembled WGS sequence"/>
</dbReference>
<feature type="region of interest" description="Disordered" evidence="1">
    <location>
        <begin position="613"/>
        <end position="659"/>
    </location>
</feature>
<dbReference type="AlphaFoldDB" id="A0A9W8AZ57"/>
<evidence type="ECO:0000313" key="3">
    <source>
        <dbReference type="EMBL" id="KAJ1972828.1"/>
    </source>
</evidence>
<feature type="region of interest" description="Disordered" evidence="1">
    <location>
        <begin position="154"/>
        <end position="174"/>
    </location>
</feature>
<feature type="region of interest" description="Disordered" evidence="1">
    <location>
        <begin position="1"/>
        <end position="41"/>
    </location>
</feature>
<dbReference type="EMBL" id="JANBQB010000955">
    <property type="protein sequence ID" value="KAJ1972828.1"/>
    <property type="molecule type" value="Genomic_DNA"/>
</dbReference>
<evidence type="ECO:0000256" key="2">
    <source>
        <dbReference type="SAM" id="Phobius"/>
    </source>
</evidence>
<reference evidence="3" key="1">
    <citation type="submission" date="2022-07" db="EMBL/GenBank/DDBJ databases">
        <title>Phylogenomic reconstructions and comparative analyses of Kickxellomycotina fungi.</title>
        <authorList>
            <person name="Reynolds N.K."/>
            <person name="Stajich J.E."/>
            <person name="Barry K."/>
            <person name="Grigoriev I.V."/>
            <person name="Crous P."/>
            <person name="Smith M.E."/>
        </authorList>
    </citation>
    <scope>NUCLEOTIDE SEQUENCE</scope>
    <source>
        <strain evidence="3">RSA 567</strain>
    </source>
</reference>
<dbReference type="OrthoDB" id="10680661at2759"/>
<organism evidence="3 4">
    <name type="scientific">Dimargaris verticillata</name>
    <dbReference type="NCBI Taxonomy" id="2761393"/>
    <lineage>
        <taxon>Eukaryota</taxon>
        <taxon>Fungi</taxon>
        <taxon>Fungi incertae sedis</taxon>
        <taxon>Zoopagomycota</taxon>
        <taxon>Kickxellomycotina</taxon>
        <taxon>Dimargaritomycetes</taxon>
        <taxon>Dimargaritales</taxon>
        <taxon>Dimargaritaceae</taxon>
        <taxon>Dimargaris</taxon>
    </lineage>
</organism>
<feature type="transmembrane region" description="Helical" evidence="2">
    <location>
        <begin position="733"/>
        <end position="756"/>
    </location>
</feature>
<keyword evidence="4" id="KW-1185">Reference proteome</keyword>
<evidence type="ECO:0000313" key="4">
    <source>
        <dbReference type="Proteomes" id="UP001151582"/>
    </source>
</evidence>
<keyword evidence="2" id="KW-0472">Membrane</keyword>
<keyword evidence="2" id="KW-1133">Transmembrane helix</keyword>
<sequence length="818" mass="87947">MSTQAREKRTPMRFDPLCPSRIPVPSGRRQAATGLPTPLSTRVAKTPRNRLLRPSGALLDMSLAQSPFAVPYYPEPTQVYQSPSTPSDPDAVATTERSKDAIVNATSVDHEPLPSSPPELTRSTIQRILPEPCFPEVSTPLRLGAWLQPRPNSLTTPGFASEPKPRSLAPSPTPNYCSDVFNDAKRSFSASQVAETSGCSTGGRGNDQNATPSLSISSHRRYSPEPKQSTATTVTAGHHLLSMIDDVEPHFLVADKSTISPAPLSMSMVRSSTPISSPLEVDALDPFDISAIPMFKTSSVESLHALPPRPSKPVVTDPCTASDTAPLPDHHPTTEASQSQYTQAVSELPLICLSELPTKASTSVFCTPCSGPPPANDHDKSRVDSPMQQPDFLTTSLLKAPSPFLPPSLSAPIAHSPRLTQELTPAMGSPDRLRGPATATMPSEVSTFIPNAPSSNSEVLHRTLSSLQATSEQVLYRISQTQSLVTQQVRASFIGSMLQPETASSKPASNLPALSRQETAAASLPCNAPSHLDTLVAAMDQVKQRLAASSLEIDRLRRHIEHQWRLEVKLDGQIARANEAIATRQLQLQDHQLSQFLNTELVVHHVCSPLSVPASASPIRSNDQSGKKEEEDGKNHDDHACNGQHSLPPSSLSTPKSKKAEVVGSWTEPSLTTCCSSLTPSASVNPNHSSLSRLTASAFSAGAIPQPSLVPLVVSPFYQAYRHAVRTVYRHGFSIAGLLAVLLICQCIFIAALIAVMDKPQDGNGLDSSSPWHHGWIGMVLQLRKAAPFWFSDAAHELRQFALPVARSLRSLILGLGD</sequence>
<proteinExistence type="predicted"/>